<accession>A0A0G1IHD6</accession>
<name>A0A0G1IHD6_9BACT</name>
<dbReference type="EMBL" id="LCIR01000031">
    <property type="protein sequence ID" value="KKT58776.1"/>
    <property type="molecule type" value="Genomic_DNA"/>
</dbReference>
<organism evidence="1 2">
    <name type="scientific">Candidatus Giovannonibacteria bacterium GW2011_GWA1_44_25</name>
    <dbReference type="NCBI Taxonomy" id="1618645"/>
    <lineage>
        <taxon>Bacteria</taxon>
        <taxon>Candidatus Giovannoniibacteriota</taxon>
    </lineage>
</organism>
<reference evidence="1 2" key="1">
    <citation type="journal article" date="2015" name="Nature">
        <title>rRNA introns, odd ribosomes, and small enigmatic genomes across a large radiation of phyla.</title>
        <authorList>
            <person name="Brown C.T."/>
            <person name="Hug L.A."/>
            <person name="Thomas B.C."/>
            <person name="Sharon I."/>
            <person name="Castelle C.J."/>
            <person name="Singh A."/>
            <person name="Wilkins M.J."/>
            <person name="Williams K.H."/>
            <person name="Banfield J.F."/>
        </authorList>
    </citation>
    <scope>NUCLEOTIDE SEQUENCE [LARGE SCALE GENOMIC DNA]</scope>
</reference>
<sequence>MTKKLFQKIFVFVLVSGWIFYGLSAGTNIARAAIVYITTTGTSTWTVPEDWNDNANSIEVIG</sequence>
<gene>
    <name evidence="1" type="ORF">UW53_C0031G0006</name>
</gene>
<comment type="caution">
    <text evidence="1">The sequence shown here is derived from an EMBL/GenBank/DDBJ whole genome shotgun (WGS) entry which is preliminary data.</text>
</comment>
<dbReference type="Proteomes" id="UP000034087">
    <property type="component" value="Unassembled WGS sequence"/>
</dbReference>
<protein>
    <submittedName>
        <fullName evidence="1">Uncharacterized protein</fullName>
    </submittedName>
</protein>
<proteinExistence type="predicted"/>
<evidence type="ECO:0000313" key="1">
    <source>
        <dbReference type="EMBL" id="KKT58776.1"/>
    </source>
</evidence>
<feature type="non-terminal residue" evidence="1">
    <location>
        <position position="62"/>
    </location>
</feature>
<dbReference type="AlphaFoldDB" id="A0A0G1IHD6"/>
<evidence type="ECO:0000313" key="2">
    <source>
        <dbReference type="Proteomes" id="UP000034087"/>
    </source>
</evidence>